<evidence type="ECO:0000256" key="2">
    <source>
        <dbReference type="ARBA" id="ARBA00022729"/>
    </source>
</evidence>
<dbReference type="Pfam" id="PF13458">
    <property type="entry name" value="Peripla_BP_6"/>
    <property type="match status" value="1"/>
</dbReference>
<feature type="region of interest" description="Disordered" evidence="3">
    <location>
        <begin position="122"/>
        <end position="146"/>
    </location>
</feature>
<dbReference type="PANTHER" id="PTHR47151:SF2">
    <property type="entry name" value="AMINO ACID BINDING PROTEIN"/>
    <property type="match status" value="1"/>
</dbReference>
<feature type="domain" description="Leucine-binding protein" evidence="4">
    <location>
        <begin position="29"/>
        <end position="386"/>
    </location>
</feature>
<evidence type="ECO:0000313" key="6">
    <source>
        <dbReference type="Proteomes" id="UP000530403"/>
    </source>
</evidence>
<dbReference type="CDD" id="cd06342">
    <property type="entry name" value="PBP1_ABC_LIVBP-like"/>
    <property type="match status" value="1"/>
</dbReference>
<comment type="similarity">
    <text evidence="1">Belongs to the leucine-binding protein family.</text>
</comment>
<evidence type="ECO:0000256" key="3">
    <source>
        <dbReference type="SAM" id="MobiDB-lite"/>
    </source>
</evidence>
<accession>A0A7Y9H981</accession>
<evidence type="ECO:0000313" key="5">
    <source>
        <dbReference type="EMBL" id="NYE40208.1"/>
    </source>
</evidence>
<name>A0A7Y9H981_9ACTN</name>
<dbReference type="Proteomes" id="UP000530403">
    <property type="component" value="Unassembled WGS sequence"/>
</dbReference>
<sequence>MLTTGALTLTACGSREDDKKSSGGGETQTVVIGVDAPLTGDLSALGLGIKNSADLAAKTANKEKTVPGIKFEIQPLDDQAQPSVGQQNAQKFIGNKDLLGVVGPLNSGVSQSMQKPLNDASLTQVSPANTGTELTQGNDWKTGDKKRPYKTYFRTATTDAIQGAFAANYLFKTAKIKDVYLIDDQKPYGAGLAASFKTTFTGLGGKIVGADHINPDDRDFNSIVTKIKGSKAKAVYYGGEYPAGAPLSQQLKDSVKIPLMGGDGMYSADFIELNKKAQGDIATSVGKPVEELESAKKFIADYKTAGYKDAYEAYGGGTYDATWAIIEAVKAVVAENDGKLPEDARAKVLDAMSKVQFEGVTGPVSFDEYGDTTNTMMTAYQVDGGKWVSKFSEAVK</sequence>
<feature type="compositionally biased region" description="Polar residues" evidence="3">
    <location>
        <begin position="122"/>
        <end position="139"/>
    </location>
</feature>
<keyword evidence="2" id="KW-0732">Signal</keyword>
<dbReference type="EMBL" id="JACCCF010000001">
    <property type="protein sequence ID" value="NYE40208.1"/>
    <property type="molecule type" value="Genomic_DNA"/>
</dbReference>
<proteinExistence type="inferred from homology"/>
<reference evidence="5 6" key="1">
    <citation type="submission" date="2020-07" db="EMBL/GenBank/DDBJ databases">
        <title>Sequencing the genomes of 1000 actinobacteria strains.</title>
        <authorList>
            <person name="Klenk H.-P."/>
        </authorList>
    </citation>
    <scope>NUCLEOTIDE SEQUENCE [LARGE SCALE GENOMIC DNA]</scope>
    <source>
        <strain evidence="5 6">DSM 41455</strain>
    </source>
</reference>
<comment type="caution">
    <text evidence="5">The sequence shown here is derived from an EMBL/GenBank/DDBJ whole genome shotgun (WGS) entry which is preliminary data.</text>
</comment>
<protein>
    <submittedName>
        <fullName evidence="5">Branched-chain amino acid transport system substrate-binding protein</fullName>
    </submittedName>
</protein>
<dbReference type="AlphaFoldDB" id="A0A7Y9H981"/>
<dbReference type="SUPFAM" id="SSF53822">
    <property type="entry name" value="Periplasmic binding protein-like I"/>
    <property type="match status" value="1"/>
</dbReference>
<dbReference type="InterPro" id="IPR028082">
    <property type="entry name" value="Peripla_BP_I"/>
</dbReference>
<dbReference type="InterPro" id="IPR028081">
    <property type="entry name" value="Leu-bd"/>
</dbReference>
<evidence type="ECO:0000259" key="4">
    <source>
        <dbReference type="Pfam" id="PF13458"/>
    </source>
</evidence>
<gene>
    <name evidence="5" type="ORF">HEB29_001219</name>
</gene>
<dbReference type="PANTHER" id="PTHR47151">
    <property type="entry name" value="LEU/ILE/VAL-BINDING ABC TRANSPORTER SUBUNIT"/>
    <property type="match status" value="1"/>
</dbReference>
<evidence type="ECO:0000256" key="1">
    <source>
        <dbReference type="ARBA" id="ARBA00010062"/>
    </source>
</evidence>
<organism evidence="5 6">
    <name type="scientific">Streptomyces fulvorobeus</name>
    <dbReference type="NCBI Taxonomy" id="284028"/>
    <lineage>
        <taxon>Bacteria</taxon>
        <taxon>Bacillati</taxon>
        <taxon>Actinomycetota</taxon>
        <taxon>Actinomycetes</taxon>
        <taxon>Kitasatosporales</taxon>
        <taxon>Streptomycetaceae</taxon>
        <taxon>Streptomyces</taxon>
    </lineage>
</organism>
<dbReference type="Gene3D" id="3.40.50.2300">
    <property type="match status" value="2"/>
</dbReference>